<dbReference type="PANTHER" id="PTHR14859">
    <property type="entry name" value="CALCOFLUOR WHITE HYPERSENSITIVE PROTEIN PRECURSOR"/>
    <property type="match status" value="1"/>
</dbReference>
<keyword evidence="2" id="KW-0540">Nuclease</keyword>
<dbReference type="SUPFAM" id="SSF56219">
    <property type="entry name" value="DNase I-like"/>
    <property type="match status" value="1"/>
</dbReference>
<dbReference type="InterPro" id="IPR036691">
    <property type="entry name" value="Endo/exonu/phosph_ase_sf"/>
</dbReference>
<dbReference type="GO" id="GO:0004527">
    <property type="term" value="F:exonuclease activity"/>
    <property type="evidence" value="ECO:0007669"/>
    <property type="project" value="UniProtKB-KW"/>
</dbReference>
<dbReference type="AlphaFoldDB" id="A0A7W6LH79"/>
<proteinExistence type="predicted"/>
<sequence>MIEPDINTAPRSSRTIRILSYNVHSCVGTDRKLDPGRVADVIASLKPDIIGLQELDVRRRRSGGIDQAEVIANRLKMDFHFHPALSVEEELYGDALLTALPVRLVRAGGLQSYGEPRGAIWSEVEVGAVKVNVFNTHLGLLRRDRLRQTEELTGSDWIGHPDCVDKPLIVMGDFNSIPSSAAYRNLLKPLQDPKQQTGRRPDPTFPSRFPLLRLDHIFTANGPRILSAEAVRNEATRIASDHLPLLAVVEVSAQSLINLAGYGTMMPPSRF</sequence>
<dbReference type="GO" id="GO:0016020">
    <property type="term" value="C:membrane"/>
    <property type="evidence" value="ECO:0007669"/>
    <property type="project" value="GOC"/>
</dbReference>
<dbReference type="PANTHER" id="PTHR14859:SF15">
    <property type="entry name" value="ENDONUCLEASE_EXONUCLEASE_PHOSPHATASE DOMAIN-CONTAINING PROTEIN"/>
    <property type="match status" value="1"/>
</dbReference>
<reference evidence="2 3" key="1">
    <citation type="submission" date="2020-08" db="EMBL/GenBank/DDBJ databases">
        <title>Genomic Encyclopedia of Type Strains, Phase IV (KMG-IV): sequencing the most valuable type-strain genomes for metagenomic binning, comparative biology and taxonomic classification.</title>
        <authorList>
            <person name="Goeker M."/>
        </authorList>
    </citation>
    <scope>NUCLEOTIDE SEQUENCE [LARGE SCALE GENOMIC DNA]</scope>
    <source>
        <strain evidence="2 3">DSM 29514</strain>
    </source>
</reference>
<dbReference type="Pfam" id="PF03372">
    <property type="entry name" value="Exo_endo_phos"/>
    <property type="match status" value="1"/>
</dbReference>
<keyword evidence="2" id="KW-0269">Exonuclease</keyword>
<dbReference type="EMBL" id="JACIEC010000002">
    <property type="protein sequence ID" value="MBB4144107.1"/>
    <property type="molecule type" value="Genomic_DNA"/>
</dbReference>
<feature type="domain" description="Endonuclease/exonuclease/phosphatase" evidence="1">
    <location>
        <begin position="19"/>
        <end position="242"/>
    </location>
</feature>
<comment type="caution">
    <text evidence="2">The sequence shown here is derived from an EMBL/GenBank/DDBJ whole genome shotgun (WGS) entry which is preliminary data.</text>
</comment>
<dbReference type="Gene3D" id="3.60.10.10">
    <property type="entry name" value="Endonuclease/exonuclease/phosphatase"/>
    <property type="match status" value="1"/>
</dbReference>
<organism evidence="2 3">
    <name type="scientific">Rhizobium rhizoryzae</name>
    <dbReference type="NCBI Taxonomy" id="451876"/>
    <lineage>
        <taxon>Bacteria</taxon>
        <taxon>Pseudomonadati</taxon>
        <taxon>Pseudomonadota</taxon>
        <taxon>Alphaproteobacteria</taxon>
        <taxon>Hyphomicrobiales</taxon>
        <taxon>Rhizobiaceae</taxon>
        <taxon>Rhizobium/Agrobacterium group</taxon>
        <taxon>Rhizobium</taxon>
    </lineage>
</organism>
<keyword evidence="2" id="KW-0378">Hydrolase</keyword>
<gene>
    <name evidence="2" type="ORF">GGQ72_002659</name>
</gene>
<evidence type="ECO:0000313" key="3">
    <source>
        <dbReference type="Proteomes" id="UP000519897"/>
    </source>
</evidence>
<dbReference type="InterPro" id="IPR051916">
    <property type="entry name" value="GPI-anchor_lipid_remodeler"/>
</dbReference>
<dbReference type="GO" id="GO:0006506">
    <property type="term" value="P:GPI anchor biosynthetic process"/>
    <property type="evidence" value="ECO:0007669"/>
    <property type="project" value="TreeGrafter"/>
</dbReference>
<evidence type="ECO:0000313" key="2">
    <source>
        <dbReference type="EMBL" id="MBB4144107.1"/>
    </source>
</evidence>
<dbReference type="GO" id="GO:0004519">
    <property type="term" value="F:endonuclease activity"/>
    <property type="evidence" value="ECO:0007669"/>
    <property type="project" value="UniProtKB-KW"/>
</dbReference>
<accession>A0A7W6LH79</accession>
<name>A0A7W6LH79_9HYPH</name>
<dbReference type="RefSeq" id="WP_062555877.1">
    <property type="nucleotide sequence ID" value="NZ_CP049250.1"/>
</dbReference>
<keyword evidence="3" id="KW-1185">Reference proteome</keyword>
<protein>
    <submittedName>
        <fullName evidence="2">Endonuclease/exonuclease/phosphatase family metal-dependent hydrolase</fullName>
    </submittedName>
</protein>
<keyword evidence="2" id="KW-0255">Endonuclease</keyword>
<dbReference type="Proteomes" id="UP000519897">
    <property type="component" value="Unassembled WGS sequence"/>
</dbReference>
<evidence type="ECO:0000259" key="1">
    <source>
        <dbReference type="Pfam" id="PF03372"/>
    </source>
</evidence>
<dbReference type="InterPro" id="IPR005135">
    <property type="entry name" value="Endo/exonuclease/phosphatase"/>
</dbReference>